<keyword evidence="2" id="KW-0732">Signal</keyword>
<dbReference type="AlphaFoldDB" id="A0AAV3Y421"/>
<feature type="compositionally biased region" description="Basic and acidic residues" evidence="1">
    <location>
        <begin position="63"/>
        <end position="78"/>
    </location>
</feature>
<comment type="caution">
    <text evidence="3">The sequence shown here is derived from an EMBL/GenBank/DDBJ whole genome shotgun (WGS) entry which is preliminary data.</text>
</comment>
<accession>A0AAV3Y421</accession>
<evidence type="ECO:0000256" key="1">
    <source>
        <dbReference type="SAM" id="MobiDB-lite"/>
    </source>
</evidence>
<feature type="signal peptide" evidence="2">
    <location>
        <begin position="1"/>
        <end position="21"/>
    </location>
</feature>
<protein>
    <submittedName>
        <fullName evidence="3">Uncharacterized protein</fullName>
    </submittedName>
</protein>
<proteinExistence type="predicted"/>
<sequence>MNTAHVHLEMWVLYIFSLQLGDFRLSGTPSGQGASDGVRTRERNVPADLRADWLSTVPRRPHALREDERQADTDKQEDLSIQREVGFVYNLCPRKGDLRLPCPYLGQGAGGGAQTLIRRVLKDLSAD</sequence>
<evidence type="ECO:0000313" key="3">
    <source>
        <dbReference type="EMBL" id="GFN76968.1"/>
    </source>
</evidence>
<name>A0AAV3Y421_9GAST</name>
<evidence type="ECO:0000256" key="2">
    <source>
        <dbReference type="SAM" id="SignalP"/>
    </source>
</evidence>
<evidence type="ECO:0000313" key="4">
    <source>
        <dbReference type="Proteomes" id="UP000735302"/>
    </source>
</evidence>
<reference evidence="3 4" key="1">
    <citation type="journal article" date="2021" name="Elife">
        <title>Chloroplast acquisition without the gene transfer in kleptoplastic sea slugs, Plakobranchus ocellatus.</title>
        <authorList>
            <person name="Maeda T."/>
            <person name="Takahashi S."/>
            <person name="Yoshida T."/>
            <person name="Shimamura S."/>
            <person name="Takaki Y."/>
            <person name="Nagai Y."/>
            <person name="Toyoda A."/>
            <person name="Suzuki Y."/>
            <person name="Arimoto A."/>
            <person name="Ishii H."/>
            <person name="Satoh N."/>
            <person name="Nishiyama T."/>
            <person name="Hasebe M."/>
            <person name="Maruyama T."/>
            <person name="Minagawa J."/>
            <person name="Obokata J."/>
            <person name="Shigenobu S."/>
        </authorList>
    </citation>
    <scope>NUCLEOTIDE SEQUENCE [LARGE SCALE GENOMIC DNA]</scope>
</reference>
<gene>
    <name evidence="3" type="ORF">PoB_000347400</name>
</gene>
<organism evidence="3 4">
    <name type="scientific">Plakobranchus ocellatus</name>
    <dbReference type="NCBI Taxonomy" id="259542"/>
    <lineage>
        <taxon>Eukaryota</taxon>
        <taxon>Metazoa</taxon>
        <taxon>Spiralia</taxon>
        <taxon>Lophotrochozoa</taxon>
        <taxon>Mollusca</taxon>
        <taxon>Gastropoda</taxon>
        <taxon>Heterobranchia</taxon>
        <taxon>Euthyneura</taxon>
        <taxon>Panpulmonata</taxon>
        <taxon>Sacoglossa</taxon>
        <taxon>Placobranchoidea</taxon>
        <taxon>Plakobranchidae</taxon>
        <taxon>Plakobranchus</taxon>
    </lineage>
</organism>
<dbReference type="EMBL" id="BLXT01000430">
    <property type="protein sequence ID" value="GFN76968.1"/>
    <property type="molecule type" value="Genomic_DNA"/>
</dbReference>
<feature type="chain" id="PRO_5043853559" evidence="2">
    <location>
        <begin position="22"/>
        <end position="127"/>
    </location>
</feature>
<feature type="region of interest" description="Disordered" evidence="1">
    <location>
        <begin position="56"/>
        <end position="78"/>
    </location>
</feature>
<dbReference type="Proteomes" id="UP000735302">
    <property type="component" value="Unassembled WGS sequence"/>
</dbReference>
<keyword evidence="4" id="KW-1185">Reference proteome</keyword>